<protein>
    <recommendedName>
        <fullName evidence="3">SipW-cognate class signal peptide</fullName>
    </recommendedName>
</protein>
<name>A0A0N9N1S0_9ACTN</name>
<dbReference type="RefSeq" id="WP_062392056.1">
    <property type="nucleotide sequence ID" value="NZ_CP011853.1"/>
</dbReference>
<evidence type="ECO:0008006" key="3">
    <source>
        <dbReference type="Google" id="ProtNLM"/>
    </source>
</evidence>
<proteinExistence type="predicted"/>
<reference evidence="2" key="1">
    <citation type="submission" date="2015-06" db="EMBL/GenBank/DDBJ databases">
        <title>Complete genome sequence and metabolic analysis of phthalate degradation pathway in Gordonia sp. QH-11.</title>
        <authorList>
            <person name="Jin D."/>
            <person name="Kong X."/>
            <person name="Bai Z."/>
        </authorList>
    </citation>
    <scope>NUCLEOTIDE SEQUENCE [LARGE SCALE GENOMIC DNA]</scope>
    <source>
        <strain evidence="2">QH-11</strain>
    </source>
</reference>
<dbReference type="STRING" id="1136941.ACH46_05655"/>
<keyword evidence="2" id="KW-1185">Reference proteome</keyword>
<reference evidence="1 2" key="2">
    <citation type="journal article" date="2017" name="Int. J. Syst. Evol. Microbiol.">
        <title>Gordonia phthalatica sp. nov., a di-n-butyl phthalate-degrading bacterium isolated from activated sludge.</title>
        <authorList>
            <person name="Jin D."/>
            <person name="Kong X."/>
            <person name="Jia M."/>
            <person name="Yu X."/>
            <person name="Wang X."/>
            <person name="Zhuang X."/>
            <person name="Deng Y."/>
            <person name="Bai Z."/>
        </authorList>
    </citation>
    <scope>NUCLEOTIDE SEQUENCE [LARGE SCALE GENOMIC DNA]</scope>
    <source>
        <strain evidence="1 2">QH-11</strain>
    </source>
</reference>
<accession>A0A0N9N1S0</accession>
<evidence type="ECO:0000313" key="1">
    <source>
        <dbReference type="EMBL" id="ALG84085.1"/>
    </source>
</evidence>
<dbReference type="KEGG" id="goq:ACH46_05655"/>
<dbReference type="EMBL" id="CP011853">
    <property type="protein sequence ID" value="ALG84085.1"/>
    <property type="molecule type" value="Genomic_DNA"/>
</dbReference>
<dbReference type="OrthoDB" id="4382164at2"/>
<organism evidence="1 2">
    <name type="scientific">Gordonia phthalatica</name>
    <dbReference type="NCBI Taxonomy" id="1136941"/>
    <lineage>
        <taxon>Bacteria</taxon>
        <taxon>Bacillati</taxon>
        <taxon>Actinomycetota</taxon>
        <taxon>Actinomycetes</taxon>
        <taxon>Mycobacteriales</taxon>
        <taxon>Gordoniaceae</taxon>
        <taxon>Gordonia</taxon>
    </lineage>
</organism>
<dbReference type="AlphaFoldDB" id="A0A0N9N1S0"/>
<dbReference type="PATRIC" id="fig|1136941.3.peg.1156"/>
<gene>
    <name evidence="1" type="ORF">ACH46_05655</name>
</gene>
<dbReference type="Proteomes" id="UP000063789">
    <property type="component" value="Chromosome"/>
</dbReference>
<evidence type="ECO:0000313" key="2">
    <source>
        <dbReference type="Proteomes" id="UP000063789"/>
    </source>
</evidence>
<sequence>MTRQKALLGALVLLVVSLIFGSVYTTGAYWADDAPVSGSEITTGTIGLSAGSQSGSGYTFPLGGQNIVVNSVNQANLVITNTGTTPINFALKTAGPSVSNGPGVTIDLAGGVGVCPVLATDPLPPTSAFTATGLTGPSSPTAAATRPLASGASETWCIRAKLTAASGTGSSTYTIPFTFDVQQKRP</sequence>